<dbReference type="Proteomes" id="UP000007801">
    <property type="component" value="Unassembled WGS sequence"/>
</dbReference>
<organism evidence="5 6">
    <name type="scientific">Drosophila ananassae</name>
    <name type="common">Fruit fly</name>
    <dbReference type="NCBI Taxonomy" id="7217"/>
    <lineage>
        <taxon>Eukaryota</taxon>
        <taxon>Metazoa</taxon>
        <taxon>Ecdysozoa</taxon>
        <taxon>Arthropoda</taxon>
        <taxon>Hexapoda</taxon>
        <taxon>Insecta</taxon>
        <taxon>Pterygota</taxon>
        <taxon>Neoptera</taxon>
        <taxon>Endopterygota</taxon>
        <taxon>Diptera</taxon>
        <taxon>Brachycera</taxon>
        <taxon>Muscomorpha</taxon>
        <taxon>Ephydroidea</taxon>
        <taxon>Drosophilidae</taxon>
        <taxon>Drosophila</taxon>
        <taxon>Sophophora</taxon>
    </lineage>
</organism>
<dbReference type="OMA" id="RYYNIRL"/>
<dbReference type="SUPFAM" id="SSF52540">
    <property type="entry name" value="P-loop containing nucleoside triphosphate hydrolases"/>
    <property type="match status" value="1"/>
</dbReference>
<accession>B3LX05</accession>
<keyword evidence="1" id="KW-0547">Nucleotide-binding</keyword>
<dbReference type="STRING" id="7217.B3LX05"/>
<evidence type="ECO:0000256" key="2">
    <source>
        <dbReference type="ARBA" id="ARBA00022840"/>
    </source>
</evidence>
<dbReference type="HOGENOM" id="CLU_047466_0_0_1"/>
<evidence type="ECO:0000256" key="1">
    <source>
        <dbReference type="ARBA" id="ARBA00022741"/>
    </source>
</evidence>
<evidence type="ECO:0008006" key="7">
    <source>
        <dbReference type="Google" id="ProtNLM"/>
    </source>
</evidence>
<protein>
    <recommendedName>
        <fullName evidence="7">Kinesin motor domain-containing protein</fullName>
    </recommendedName>
</protein>
<name>B3LX05_DROAN</name>
<dbReference type="InterPro" id="IPR027417">
    <property type="entry name" value="P-loop_NTPase"/>
</dbReference>
<sequence length="435" mass="49969">MRKEVRVLLFRKLSRPANQSQQEVSDAAVAEMMDQIFGSGLGPVILCDEGTPGATKDAENMVNRILDTLFSSIYSLEAKKELHVTITHSALSGETDNCLGHFNGGPGNPSSNDHFVAAPEEVHAYMLKTMPKSIQDRHIVFTVHVRQSRKCCGILHLLLLRKRTRSSSLGLPLDTLVNILQALESSPKTHMEYHNIQLTRILKQLMGDSERTVVISYPFESHCRELTSEDWRGKYRNERLKYSCLKNKVLGLTLEKEELAEYFDSLESSESSEDQPEDNNMKQEDQEKELKILKMVESKNNYQLQCELEEIGLAAKDSIVQLQEIQLNIGQLAEEHNILEHQLKRKNRELATISAELWHTREELKEQKLFFKQKLSEYSNMFHSLWRQQISDIQQQELQQRKQLSDTFDAICQELQAAHERKIAENPVEEPGGNR</sequence>
<keyword evidence="6" id="KW-1185">Reference proteome</keyword>
<dbReference type="InterPro" id="IPR036961">
    <property type="entry name" value="Kinesin_motor_dom_sf"/>
</dbReference>
<dbReference type="InParanoid" id="B3LX05"/>
<reference evidence="5 6" key="1">
    <citation type="journal article" date="2007" name="Nature">
        <title>Evolution of genes and genomes on the Drosophila phylogeny.</title>
        <authorList>
            <consortium name="Drosophila 12 Genomes Consortium"/>
            <person name="Clark A.G."/>
            <person name="Eisen M.B."/>
            <person name="Smith D.R."/>
            <person name="Bergman C.M."/>
            <person name="Oliver B."/>
            <person name="Markow T.A."/>
            <person name="Kaufman T.C."/>
            <person name="Kellis M."/>
            <person name="Gelbart W."/>
            <person name="Iyer V.N."/>
            <person name="Pollard D.A."/>
            <person name="Sackton T.B."/>
            <person name="Larracuente A.M."/>
            <person name="Singh N.D."/>
            <person name="Abad J.P."/>
            <person name="Abt D.N."/>
            <person name="Adryan B."/>
            <person name="Aguade M."/>
            <person name="Akashi H."/>
            <person name="Anderson W.W."/>
            <person name="Aquadro C.F."/>
            <person name="Ardell D.H."/>
            <person name="Arguello R."/>
            <person name="Artieri C.G."/>
            <person name="Barbash D.A."/>
            <person name="Barker D."/>
            <person name="Barsanti P."/>
            <person name="Batterham P."/>
            <person name="Batzoglou S."/>
            <person name="Begun D."/>
            <person name="Bhutkar A."/>
            <person name="Blanco E."/>
            <person name="Bosak S.A."/>
            <person name="Bradley R.K."/>
            <person name="Brand A.D."/>
            <person name="Brent M.R."/>
            <person name="Brooks A.N."/>
            <person name="Brown R.H."/>
            <person name="Butlin R.K."/>
            <person name="Caggese C."/>
            <person name="Calvi B.R."/>
            <person name="Bernardo de Carvalho A."/>
            <person name="Caspi A."/>
            <person name="Castrezana S."/>
            <person name="Celniker S.E."/>
            <person name="Chang J.L."/>
            <person name="Chapple C."/>
            <person name="Chatterji S."/>
            <person name="Chinwalla A."/>
            <person name="Civetta A."/>
            <person name="Clifton S.W."/>
            <person name="Comeron J.M."/>
            <person name="Costello J.C."/>
            <person name="Coyne J.A."/>
            <person name="Daub J."/>
            <person name="David R.G."/>
            <person name="Delcher A.L."/>
            <person name="Delehaunty K."/>
            <person name="Do C.B."/>
            <person name="Ebling H."/>
            <person name="Edwards K."/>
            <person name="Eickbush T."/>
            <person name="Evans J.D."/>
            <person name="Filipski A."/>
            <person name="Findeiss S."/>
            <person name="Freyhult E."/>
            <person name="Fulton L."/>
            <person name="Fulton R."/>
            <person name="Garcia A.C."/>
            <person name="Gardiner A."/>
            <person name="Garfield D.A."/>
            <person name="Garvin B.E."/>
            <person name="Gibson G."/>
            <person name="Gilbert D."/>
            <person name="Gnerre S."/>
            <person name="Godfrey J."/>
            <person name="Good R."/>
            <person name="Gotea V."/>
            <person name="Gravely B."/>
            <person name="Greenberg A.J."/>
            <person name="Griffiths-Jones S."/>
            <person name="Gross S."/>
            <person name="Guigo R."/>
            <person name="Gustafson E.A."/>
            <person name="Haerty W."/>
            <person name="Hahn M.W."/>
            <person name="Halligan D.L."/>
            <person name="Halpern A.L."/>
            <person name="Halter G.M."/>
            <person name="Han M.V."/>
            <person name="Heger A."/>
            <person name="Hillier L."/>
            <person name="Hinrichs A.S."/>
            <person name="Holmes I."/>
            <person name="Hoskins R.A."/>
            <person name="Hubisz M.J."/>
            <person name="Hultmark D."/>
            <person name="Huntley M.A."/>
            <person name="Jaffe D.B."/>
            <person name="Jagadeeshan S."/>
            <person name="Jeck W.R."/>
            <person name="Johnson J."/>
            <person name="Jones C.D."/>
            <person name="Jordan W.C."/>
            <person name="Karpen G.H."/>
            <person name="Kataoka E."/>
            <person name="Keightley P.D."/>
            <person name="Kheradpour P."/>
            <person name="Kirkness E.F."/>
            <person name="Koerich L.B."/>
            <person name="Kristiansen K."/>
            <person name="Kudrna D."/>
            <person name="Kulathinal R.J."/>
            <person name="Kumar S."/>
            <person name="Kwok R."/>
            <person name="Lander E."/>
            <person name="Langley C.H."/>
            <person name="Lapoint R."/>
            <person name="Lazzaro B.P."/>
            <person name="Lee S.J."/>
            <person name="Levesque L."/>
            <person name="Li R."/>
            <person name="Lin C.F."/>
            <person name="Lin M.F."/>
            <person name="Lindblad-Toh K."/>
            <person name="Llopart A."/>
            <person name="Long M."/>
            <person name="Low L."/>
            <person name="Lozovsky E."/>
            <person name="Lu J."/>
            <person name="Luo M."/>
            <person name="Machado C.A."/>
            <person name="Makalowski W."/>
            <person name="Marzo M."/>
            <person name="Matsuda M."/>
            <person name="Matzkin L."/>
            <person name="McAllister B."/>
            <person name="McBride C.S."/>
            <person name="McKernan B."/>
            <person name="McKernan K."/>
            <person name="Mendez-Lago M."/>
            <person name="Minx P."/>
            <person name="Mollenhauer M.U."/>
            <person name="Montooth K."/>
            <person name="Mount S.M."/>
            <person name="Mu X."/>
            <person name="Myers E."/>
            <person name="Negre B."/>
            <person name="Newfeld S."/>
            <person name="Nielsen R."/>
            <person name="Noor M.A."/>
            <person name="O'Grady P."/>
            <person name="Pachter L."/>
            <person name="Papaceit M."/>
            <person name="Parisi M.J."/>
            <person name="Parisi M."/>
            <person name="Parts L."/>
            <person name="Pedersen J.S."/>
            <person name="Pesole G."/>
            <person name="Phillippy A.M."/>
            <person name="Ponting C.P."/>
            <person name="Pop M."/>
            <person name="Porcelli D."/>
            <person name="Powell J.R."/>
            <person name="Prohaska S."/>
            <person name="Pruitt K."/>
            <person name="Puig M."/>
            <person name="Quesneville H."/>
            <person name="Ram K.R."/>
            <person name="Rand D."/>
            <person name="Rasmussen M.D."/>
            <person name="Reed L.K."/>
            <person name="Reenan R."/>
            <person name="Reily A."/>
            <person name="Remington K.A."/>
            <person name="Rieger T.T."/>
            <person name="Ritchie M.G."/>
            <person name="Robin C."/>
            <person name="Rogers Y.H."/>
            <person name="Rohde C."/>
            <person name="Rozas J."/>
            <person name="Rubenfield M.J."/>
            <person name="Ruiz A."/>
            <person name="Russo S."/>
            <person name="Salzberg S.L."/>
            <person name="Sanchez-Gracia A."/>
            <person name="Saranga D.J."/>
            <person name="Sato H."/>
            <person name="Schaeffer S.W."/>
            <person name="Schatz M.C."/>
            <person name="Schlenke T."/>
            <person name="Schwartz R."/>
            <person name="Segarra C."/>
            <person name="Singh R.S."/>
            <person name="Sirot L."/>
            <person name="Sirota M."/>
            <person name="Sisneros N.B."/>
            <person name="Smith C.D."/>
            <person name="Smith T.F."/>
            <person name="Spieth J."/>
            <person name="Stage D.E."/>
            <person name="Stark A."/>
            <person name="Stephan W."/>
            <person name="Strausberg R.L."/>
            <person name="Strempel S."/>
            <person name="Sturgill D."/>
            <person name="Sutton G."/>
            <person name="Sutton G.G."/>
            <person name="Tao W."/>
            <person name="Teichmann S."/>
            <person name="Tobari Y.N."/>
            <person name="Tomimura Y."/>
            <person name="Tsolas J.M."/>
            <person name="Valente V.L."/>
            <person name="Venter E."/>
            <person name="Venter J.C."/>
            <person name="Vicario S."/>
            <person name="Vieira F.G."/>
            <person name="Vilella A.J."/>
            <person name="Villasante A."/>
            <person name="Walenz B."/>
            <person name="Wang J."/>
            <person name="Wasserman M."/>
            <person name="Watts T."/>
            <person name="Wilson D."/>
            <person name="Wilson R.K."/>
            <person name="Wing R.A."/>
            <person name="Wolfner M.F."/>
            <person name="Wong A."/>
            <person name="Wong G.K."/>
            <person name="Wu C.I."/>
            <person name="Wu G."/>
            <person name="Yamamoto D."/>
            <person name="Yang H.P."/>
            <person name="Yang S.P."/>
            <person name="Yorke J.A."/>
            <person name="Yoshida K."/>
            <person name="Zdobnov E."/>
            <person name="Zhang P."/>
            <person name="Zhang Y."/>
            <person name="Zimin A.V."/>
            <person name="Baldwin J."/>
            <person name="Abdouelleil A."/>
            <person name="Abdulkadir J."/>
            <person name="Abebe A."/>
            <person name="Abera B."/>
            <person name="Abreu J."/>
            <person name="Acer S.C."/>
            <person name="Aftuck L."/>
            <person name="Alexander A."/>
            <person name="An P."/>
            <person name="Anderson E."/>
            <person name="Anderson S."/>
            <person name="Arachi H."/>
            <person name="Azer M."/>
            <person name="Bachantsang P."/>
            <person name="Barry A."/>
            <person name="Bayul T."/>
            <person name="Berlin A."/>
            <person name="Bessette D."/>
            <person name="Bloom T."/>
            <person name="Blye J."/>
            <person name="Boguslavskiy L."/>
            <person name="Bonnet C."/>
            <person name="Boukhgalter B."/>
            <person name="Bourzgui I."/>
            <person name="Brown A."/>
            <person name="Cahill P."/>
            <person name="Channer S."/>
            <person name="Cheshatsang Y."/>
            <person name="Chuda L."/>
            <person name="Citroen M."/>
            <person name="Collymore A."/>
            <person name="Cooke P."/>
            <person name="Costello M."/>
            <person name="D'Aco K."/>
            <person name="Daza R."/>
            <person name="De Haan G."/>
            <person name="DeGray S."/>
            <person name="DeMaso C."/>
            <person name="Dhargay N."/>
            <person name="Dooley K."/>
            <person name="Dooley E."/>
            <person name="Doricent M."/>
            <person name="Dorje P."/>
            <person name="Dorjee K."/>
            <person name="Dupes A."/>
            <person name="Elong R."/>
            <person name="Falk J."/>
            <person name="Farina A."/>
            <person name="Faro S."/>
            <person name="Ferguson D."/>
            <person name="Fisher S."/>
            <person name="Foley C.D."/>
            <person name="Franke A."/>
            <person name="Friedrich D."/>
            <person name="Gadbois L."/>
            <person name="Gearin G."/>
            <person name="Gearin C.R."/>
            <person name="Giannoukos G."/>
            <person name="Goode T."/>
            <person name="Graham J."/>
            <person name="Grandbois E."/>
            <person name="Grewal S."/>
            <person name="Gyaltsen K."/>
            <person name="Hafez N."/>
            <person name="Hagos B."/>
            <person name="Hall J."/>
            <person name="Henson C."/>
            <person name="Hollinger A."/>
            <person name="Honan T."/>
            <person name="Huard M.D."/>
            <person name="Hughes L."/>
            <person name="Hurhula B."/>
            <person name="Husby M.E."/>
            <person name="Kamat A."/>
            <person name="Kanga B."/>
            <person name="Kashin S."/>
            <person name="Khazanovich D."/>
            <person name="Kisner P."/>
            <person name="Lance K."/>
            <person name="Lara M."/>
            <person name="Lee W."/>
            <person name="Lennon N."/>
            <person name="Letendre F."/>
            <person name="LeVine R."/>
            <person name="Lipovsky A."/>
            <person name="Liu X."/>
            <person name="Liu J."/>
            <person name="Liu S."/>
            <person name="Lokyitsang T."/>
            <person name="Lokyitsang Y."/>
            <person name="Lubonja R."/>
            <person name="Lui A."/>
            <person name="MacDonald P."/>
            <person name="Magnisalis V."/>
            <person name="Maru K."/>
            <person name="Matthews C."/>
            <person name="McCusker W."/>
            <person name="McDonough S."/>
            <person name="Mehta T."/>
            <person name="Meldrim J."/>
            <person name="Meneus L."/>
            <person name="Mihai O."/>
            <person name="Mihalev A."/>
            <person name="Mihova T."/>
            <person name="Mittelman R."/>
            <person name="Mlenga V."/>
            <person name="Montmayeur A."/>
            <person name="Mulrain L."/>
            <person name="Navidi A."/>
            <person name="Naylor J."/>
            <person name="Negash T."/>
            <person name="Nguyen T."/>
            <person name="Nguyen N."/>
            <person name="Nicol R."/>
            <person name="Norbu C."/>
            <person name="Norbu N."/>
            <person name="Novod N."/>
            <person name="O'Neill B."/>
            <person name="Osman S."/>
            <person name="Markiewicz E."/>
            <person name="Oyono O.L."/>
            <person name="Patti C."/>
            <person name="Phunkhang P."/>
            <person name="Pierre F."/>
            <person name="Priest M."/>
            <person name="Raghuraman S."/>
            <person name="Rege F."/>
            <person name="Reyes R."/>
            <person name="Rise C."/>
            <person name="Rogov P."/>
            <person name="Ross K."/>
            <person name="Ryan E."/>
            <person name="Settipalli S."/>
            <person name="Shea T."/>
            <person name="Sherpa N."/>
            <person name="Shi L."/>
            <person name="Shih D."/>
            <person name="Sparrow T."/>
            <person name="Spaulding J."/>
            <person name="Stalker J."/>
            <person name="Stange-Thomann N."/>
            <person name="Stavropoulos S."/>
            <person name="Stone C."/>
            <person name="Strader C."/>
            <person name="Tesfaye S."/>
            <person name="Thomson T."/>
            <person name="Thoulutsang Y."/>
            <person name="Thoulutsang D."/>
            <person name="Topham K."/>
            <person name="Topping I."/>
            <person name="Tsamla T."/>
            <person name="Vassiliev H."/>
            <person name="Vo A."/>
            <person name="Wangchuk T."/>
            <person name="Wangdi T."/>
            <person name="Weiand M."/>
            <person name="Wilkinson J."/>
            <person name="Wilson A."/>
            <person name="Yadav S."/>
            <person name="Young G."/>
            <person name="Yu Q."/>
            <person name="Zembek L."/>
            <person name="Zhong D."/>
            <person name="Zimmer A."/>
            <person name="Zwirko Z."/>
            <person name="Jaffe D.B."/>
            <person name="Alvarez P."/>
            <person name="Brockman W."/>
            <person name="Butler J."/>
            <person name="Chin C."/>
            <person name="Gnerre S."/>
            <person name="Grabherr M."/>
            <person name="Kleber M."/>
            <person name="Mauceli E."/>
            <person name="MacCallum I."/>
        </authorList>
    </citation>
    <scope>NUCLEOTIDE SEQUENCE [LARGE SCALE GENOMIC DNA]</scope>
    <source>
        <strain evidence="6">Tucson 14024-0371.13</strain>
    </source>
</reference>
<evidence type="ECO:0000313" key="5">
    <source>
        <dbReference type="EMBL" id="EDV43844.1"/>
    </source>
</evidence>
<dbReference type="AlphaFoldDB" id="B3LX05"/>
<evidence type="ECO:0000256" key="3">
    <source>
        <dbReference type="SAM" id="Coils"/>
    </source>
</evidence>
<dbReference type="GO" id="GO:0005524">
    <property type="term" value="F:ATP binding"/>
    <property type="evidence" value="ECO:0007669"/>
    <property type="project" value="UniProtKB-KW"/>
</dbReference>
<keyword evidence="2" id="KW-0067">ATP-binding</keyword>
<evidence type="ECO:0000313" key="6">
    <source>
        <dbReference type="Proteomes" id="UP000007801"/>
    </source>
</evidence>
<dbReference type="PhylomeDB" id="B3LX05"/>
<proteinExistence type="predicted"/>
<feature type="region of interest" description="Disordered" evidence="4">
    <location>
        <begin position="265"/>
        <end position="284"/>
    </location>
</feature>
<dbReference type="eggNOG" id="KOG0240">
    <property type="taxonomic scope" value="Eukaryota"/>
</dbReference>
<feature type="coiled-coil region" evidence="3">
    <location>
        <begin position="322"/>
        <end position="381"/>
    </location>
</feature>
<keyword evidence="3" id="KW-0175">Coiled coil</keyword>
<dbReference type="EMBL" id="CH902617">
    <property type="protein sequence ID" value="EDV43844.1"/>
    <property type="molecule type" value="Genomic_DNA"/>
</dbReference>
<dbReference type="Gene3D" id="3.40.850.10">
    <property type="entry name" value="Kinesin motor domain"/>
    <property type="match status" value="1"/>
</dbReference>
<evidence type="ECO:0000256" key="4">
    <source>
        <dbReference type="SAM" id="MobiDB-lite"/>
    </source>
</evidence>
<gene>
    <name evidence="5" type="primary">Dana\GF16311</name>
    <name evidence="5" type="synonym">dana_GLEANR_17582</name>
    <name evidence="5" type="ORF">GF16311</name>
</gene>